<dbReference type="AlphaFoldDB" id="A0A081BY56"/>
<dbReference type="CDD" id="cd01991">
    <property type="entry name" value="Asn_synthase_B_C"/>
    <property type="match status" value="1"/>
</dbReference>
<dbReference type="Gene3D" id="3.60.20.10">
    <property type="entry name" value="Glutamine Phosphoribosylpyrophosphate, subunit 1, domain 1"/>
    <property type="match status" value="1"/>
</dbReference>
<evidence type="ECO:0000256" key="9">
    <source>
        <dbReference type="PIRSR" id="PIRSR001589-2"/>
    </source>
</evidence>
<dbReference type="CDD" id="cd00712">
    <property type="entry name" value="AsnB"/>
    <property type="match status" value="1"/>
</dbReference>
<dbReference type="GO" id="GO:0006529">
    <property type="term" value="P:asparagine biosynthetic process"/>
    <property type="evidence" value="ECO:0007669"/>
    <property type="project" value="UniProtKB-KW"/>
</dbReference>
<dbReference type="GO" id="GO:0005829">
    <property type="term" value="C:cytosol"/>
    <property type="evidence" value="ECO:0007669"/>
    <property type="project" value="TreeGrafter"/>
</dbReference>
<dbReference type="PANTHER" id="PTHR43284:SF1">
    <property type="entry name" value="ASPARAGINE SYNTHETASE"/>
    <property type="match status" value="1"/>
</dbReference>
<dbReference type="InterPro" id="IPR017932">
    <property type="entry name" value="GATase_2_dom"/>
</dbReference>
<dbReference type="InterPro" id="IPR033738">
    <property type="entry name" value="AsnB_N"/>
</dbReference>
<gene>
    <name evidence="12" type="ORF">U27_04226</name>
</gene>
<keyword evidence="6 8" id="KW-0315">Glutamine amidotransferase</keyword>
<sequence>MCGICGKLYFNRQKRVEADLINRMSETLRHRGPDEDGVYVDGSVGLGHRRLSIIDLSTGRQPMSNSRKDIWIVFNGEIYNFLELRQDLEKRGYTFTTTSDTEVILALYEAYGTDCVNSLRGMFAFAIWDKSLQRLFLARDRLGKKPLFYSVIHQSLVFASEIKALLQDPTFPREMSMSAMSHYLTYQYIPAPETIFKHIYKLPPAHILVCQHGKITQQRYWRLSYFPKVSLPEQEIEERVISLLEESVKIRMISDVPIGAFLSGGIDSSLVVALMARYSSQPVNTFSIGFKEKAFNELPYARLVAERYGTKHHEFIVEPNAIEILPKLIWHFDEPFGDSSAIPTYYLSQMTGRHVKVALNGDGGDESFAGYLRYLGYKVVELYRHIPLRIRQSLIPFFIQTFSEILKYKWCTRPLRLAQFVNELSFESRELLYTRTLTIFQNEPKLALLHDHIREQVQSLNSLEYMLEYLNSNNVAHFTDKMLYSDIMTYLPGDLLVKMDRMTMAHALEGRSPFLDHKLVEFVATLPAELKLQKTCLKFLLKKIGKTWLPRKILSRKKQGFGVPIGEWFKCELREMLYDTFSSSYLIQEGILKKEPIERILHEHQTGKTSHWHRIWVLLNLELWYRMFIRKV</sequence>
<comment type="similarity">
    <text evidence="2">Belongs to the asparagine synthetase family.</text>
</comment>
<dbReference type="STRING" id="1499967.U27_04226"/>
<dbReference type="SUPFAM" id="SSF52402">
    <property type="entry name" value="Adenine nucleotide alpha hydrolases-like"/>
    <property type="match status" value="1"/>
</dbReference>
<evidence type="ECO:0000256" key="10">
    <source>
        <dbReference type="PIRSR" id="PIRSR001589-3"/>
    </source>
</evidence>
<accession>A0A081BY56</accession>
<name>A0A081BY56_VECG1</name>
<feature type="binding site" evidence="9">
    <location>
        <position position="288"/>
    </location>
    <ligand>
        <name>ATP</name>
        <dbReference type="ChEBI" id="CHEBI:30616"/>
    </ligand>
</feature>
<dbReference type="InterPro" id="IPR014729">
    <property type="entry name" value="Rossmann-like_a/b/a_fold"/>
</dbReference>
<dbReference type="EMBL" id="DF820465">
    <property type="protein sequence ID" value="GAK57261.1"/>
    <property type="molecule type" value="Genomic_DNA"/>
</dbReference>
<keyword evidence="4 9" id="KW-0547">Nucleotide-binding</keyword>
<dbReference type="Gene3D" id="3.40.50.620">
    <property type="entry name" value="HUPs"/>
    <property type="match status" value="1"/>
</dbReference>
<comment type="pathway">
    <text evidence="1">Amino-acid biosynthesis; L-asparagine biosynthesis; L-asparagine from L-aspartate (L-Gln route): step 1/1.</text>
</comment>
<evidence type="ECO:0000256" key="7">
    <source>
        <dbReference type="ARBA" id="ARBA00048741"/>
    </source>
</evidence>
<comment type="catalytic activity">
    <reaction evidence="7">
        <text>L-aspartate + L-glutamine + ATP + H2O = L-asparagine + L-glutamate + AMP + diphosphate + H(+)</text>
        <dbReference type="Rhea" id="RHEA:12228"/>
        <dbReference type="ChEBI" id="CHEBI:15377"/>
        <dbReference type="ChEBI" id="CHEBI:15378"/>
        <dbReference type="ChEBI" id="CHEBI:29985"/>
        <dbReference type="ChEBI" id="CHEBI:29991"/>
        <dbReference type="ChEBI" id="CHEBI:30616"/>
        <dbReference type="ChEBI" id="CHEBI:33019"/>
        <dbReference type="ChEBI" id="CHEBI:58048"/>
        <dbReference type="ChEBI" id="CHEBI:58359"/>
        <dbReference type="ChEBI" id="CHEBI:456215"/>
        <dbReference type="EC" id="6.3.5.4"/>
    </reaction>
</comment>
<dbReference type="Pfam" id="PF00733">
    <property type="entry name" value="Asn_synthase"/>
    <property type="match status" value="1"/>
</dbReference>
<dbReference type="HOGENOM" id="CLU_014658_3_1_0"/>
<evidence type="ECO:0000256" key="4">
    <source>
        <dbReference type="ARBA" id="ARBA00022741"/>
    </source>
</evidence>
<keyword evidence="13" id="KW-1185">Reference proteome</keyword>
<dbReference type="GO" id="GO:0005524">
    <property type="term" value="F:ATP binding"/>
    <property type="evidence" value="ECO:0007669"/>
    <property type="project" value="UniProtKB-KW"/>
</dbReference>
<dbReference type="InterPro" id="IPR051786">
    <property type="entry name" value="ASN_synthetase/amidase"/>
</dbReference>
<dbReference type="PANTHER" id="PTHR43284">
    <property type="entry name" value="ASPARAGINE SYNTHETASE (GLUTAMINE-HYDROLYZING)"/>
    <property type="match status" value="1"/>
</dbReference>
<dbReference type="SUPFAM" id="SSF56235">
    <property type="entry name" value="N-terminal nucleophile aminohydrolases (Ntn hydrolases)"/>
    <property type="match status" value="1"/>
</dbReference>
<evidence type="ECO:0000256" key="5">
    <source>
        <dbReference type="ARBA" id="ARBA00022840"/>
    </source>
</evidence>
<dbReference type="InterPro" id="IPR029055">
    <property type="entry name" value="Ntn_hydrolases_N"/>
</dbReference>
<dbReference type="Pfam" id="PF13537">
    <property type="entry name" value="GATase_7"/>
    <property type="match status" value="1"/>
</dbReference>
<dbReference type="EC" id="6.3.5.4" evidence="3"/>
<protein>
    <recommendedName>
        <fullName evidence="3">asparagine synthase (glutamine-hydrolyzing)</fullName>
        <ecNumber evidence="3">6.3.5.4</ecNumber>
    </recommendedName>
</protein>
<keyword evidence="8" id="KW-0028">Amino-acid biosynthesis</keyword>
<keyword evidence="8" id="KW-0061">Asparagine biosynthesis</keyword>
<evidence type="ECO:0000256" key="8">
    <source>
        <dbReference type="PIRSR" id="PIRSR001589-1"/>
    </source>
</evidence>
<proteinExistence type="inferred from homology"/>
<dbReference type="eggNOG" id="COG0367">
    <property type="taxonomic scope" value="Bacteria"/>
</dbReference>
<feature type="active site" description="For GATase activity" evidence="8">
    <location>
        <position position="2"/>
    </location>
</feature>
<feature type="site" description="Important for beta-aspartyl-AMP intermediate formation" evidence="10">
    <location>
        <position position="362"/>
    </location>
</feature>
<evidence type="ECO:0000256" key="6">
    <source>
        <dbReference type="ARBA" id="ARBA00022962"/>
    </source>
</evidence>
<feature type="domain" description="Glutamine amidotransferase type-2" evidence="11">
    <location>
        <begin position="2"/>
        <end position="213"/>
    </location>
</feature>
<organism evidence="12">
    <name type="scientific">Vecturithrix granuli</name>
    <dbReference type="NCBI Taxonomy" id="1499967"/>
    <lineage>
        <taxon>Bacteria</taxon>
        <taxon>Candidatus Moduliflexota</taxon>
        <taxon>Candidatus Vecturitrichia</taxon>
        <taxon>Candidatus Vecturitrichales</taxon>
        <taxon>Candidatus Vecturitrichaceae</taxon>
        <taxon>Candidatus Vecturithrix</taxon>
    </lineage>
</organism>
<dbReference type="InterPro" id="IPR006426">
    <property type="entry name" value="Asn_synth_AEB"/>
</dbReference>
<dbReference type="InterPro" id="IPR001962">
    <property type="entry name" value="Asn_synthase"/>
</dbReference>
<reference evidence="12" key="1">
    <citation type="journal article" date="2015" name="PeerJ">
        <title>First genomic representation of candidate bacterial phylum KSB3 points to enhanced environmental sensing as a trigger of wastewater bulking.</title>
        <authorList>
            <person name="Sekiguchi Y."/>
            <person name="Ohashi A."/>
            <person name="Parks D.H."/>
            <person name="Yamauchi T."/>
            <person name="Tyson G.W."/>
            <person name="Hugenholtz P."/>
        </authorList>
    </citation>
    <scope>NUCLEOTIDE SEQUENCE [LARGE SCALE GENOMIC DNA]</scope>
</reference>
<dbReference type="PIRSF" id="PIRSF001589">
    <property type="entry name" value="Asn_synthetase_glu-h"/>
    <property type="match status" value="1"/>
</dbReference>
<dbReference type="NCBIfam" id="TIGR01536">
    <property type="entry name" value="asn_synth_AEB"/>
    <property type="match status" value="1"/>
</dbReference>
<feature type="binding site" evidence="9">
    <location>
        <position position="100"/>
    </location>
    <ligand>
        <name>L-glutamine</name>
        <dbReference type="ChEBI" id="CHEBI:58359"/>
    </ligand>
</feature>
<evidence type="ECO:0000313" key="13">
    <source>
        <dbReference type="Proteomes" id="UP000030661"/>
    </source>
</evidence>
<evidence type="ECO:0000256" key="2">
    <source>
        <dbReference type="ARBA" id="ARBA00005752"/>
    </source>
</evidence>
<evidence type="ECO:0000256" key="3">
    <source>
        <dbReference type="ARBA" id="ARBA00012737"/>
    </source>
</evidence>
<evidence type="ECO:0000259" key="11">
    <source>
        <dbReference type="PROSITE" id="PS51278"/>
    </source>
</evidence>
<evidence type="ECO:0000313" key="12">
    <source>
        <dbReference type="EMBL" id="GAK57261.1"/>
    </source>
</evidence>
<keyword evidence="5 9" id="KW-0067">ATP-binding</keyword>
<evidence type="ECO:0000256" key="1">
    <source>
        <dbReference type="ARBA" id="ARBA00005187"/>
    </source>
</evidence>
<dbReference type="Proteomes" id="UP000030661">
    <property type="component" value="Unassembled WGS sequence"/>
</dbReference>
<dbReference type="GO" id="GO:0004066">
    <property type="term" value="F:asparagine synthase (glutamine-hydrolyzing) activity"/>
    <property type="evidence" value="ECO:0007669"/>
    <property type="project" value="UniProtKB-EC"/>
</dbReference>
<dbReference type="PROSITE" id="PS51278">
    <property type="entry name" value="GATASE_TYPE_2"/>
    <property type="match status" value="1"/>
</dbReference>